<evidence type="ECO:0000256" key="2">
    <source>
        <dbReference type="ARBA" id="ARBA00007317"/>
    </source>
</evidence>
<dbReference type="GO" id="GO:0005737">
    <property type="term" value="C:cytoplasm"/>
    <property type="evidence" value="ECO:0007669"/>
    <property type="project" value="TreeGrafter"/>
</dbReference>
<dbReference type="EMBL" id="FZOJ01000039">
    <property type="protein sequence ID" value="SNT09693.1"/>
    <property type="molecule type" value="Genomic_DNA"/>
</dbReference>
<evidence type="ECO:0000256" key="1">
    <source>
        <dbReference type="ARBA" id="ARBA00001938"/>
    </source>
</evidence>
<dbReference type="CDD" id="cd06849">
    <property type="entry name" value="lipoyl_domain"/>
    <property type="match status" value="1"/>
</dbReference>
<evidence type="ECO:0000313" key="9">
    <source>
        <dbReference type="EMBL" id="SNT09693.1"/>
    </source>
</evidence>
<name>A0A239JWA8_9FIRM</name>
<dbReference type="Pfam" id="PF02817">
    <property type="entry name" value="E3_binding"/>
    <property type="match status" value="1"/>
</dbReference>
<reference evidence="9 10" key="1">
    <citation type="submission" date="2017-06" db="EMBL/GenBank/DDBJ databases">
        <authorList>
            <person name="Kim H.J."/>
            <person name="Triplett B.A."/>
        </authorList>
    </citation>
    <scope>NUCLEOTIDE SEQUENCE [LARGE SCALE GENOMIC DNA]</scope>
    <source>
        <strain evidence="9 10">SCA</strain>
    </source>
</reference>
<keyword evidence="9" id="KW-0670">Pyruvate</keyword>
<dbReference type="InterPro" id="IPR001078">
    <property type="entry name" value="2-oxoacid_DH_actylTfrase"/>
</dbReference>
<evidence type="ECO:0000259" key="8">
    <source>
        <dbReference type="PROSITE" id="PS51826"/>
    </source>
</evidence>
<dbReference type="SUPFAM" id="SSF52777">
    <property type="entry name" value="CoA-dependent acyltransferases"/>
    <property type="match status" value="1"/>
</dbReference>
<feature type="domain" description="Lipoyl-binding" evidence="7">
    <location>
        <begin position="2"/>
        <end position="77"/>
    </location>
</feature>
<keyword evidence="5 6" id="KW-0012">Acyltransferase</keyword>
<dbReference type="InterPro" id="IPR011053">
    <property type="entry name" value="Single_hybrid_motif"/>
</dbReference>
<dbReference type="InterPro" id="IPR050743">
    <property type="entry name" value="2-oxoacid_DH_E2_comp"/>
</dbReference>
<evidence type="ECO:0000313" key="10">
    <source>
        <dbReference type="Proteomes" id="UP000198304"/>
    </source>
</evidence>
<dbReference type="PROSITE" id="PS50968">
    <property type="entry name" value="BIOTINYL_LIPOYL"/>
    <property type="match status" value="1"/>
</dbReference>
<sequence length="408" mass="44639">MATEIRMPQLGLTMTEGMIGEWLKKEGDVVQKGDALLQITTDKLATEIESEADGVLRVIYAKEGDEVPVQGLLAIVGSLDEEINIDSNSSKTETIADVAVQEEQHISPTTEKAQRKRIKASPLAKKTATKLGIDLSGITGSGFSGRIVQKDVLAQEPKRTETVSVETIYEAVESPDVPTESADVIKPLTSMRKVIGKRMTESKHNAPHVTLTTEANVDKTILLRSKLNDKNTEVRLSYTDILVKMIATTLRHIPMMNTSIEEDRIIIHDKVNIGVAVALEEGLLVPVVRDADRKGFKAISKEIKDLAARAKENKLSGDELMGGTFTISNLGNYDVDGFTPIINLPESAILGVGRIVRKPVVNENDEIVPASMMTLSLSFDHRVADGALAAQLLKMIKDYLEDPDQMYL</sequence>
<feature type="domain" description="Peripheral subunit-binding (PSBD)" evidence="8">
    <location>
        <begin position="119"/>
        <end position="156"/>
    </location>
</feature>
<dbReference type="Proteomes" id="UP000198304">
    <property type="component" value="Unassembled WGS sequence"/>
</dbReference>
<evidence type="ECO:0000256" key="3">
    <source>
        <dbReference type="ARBA" id="ARBA00022679"/>
    </source>
</evidence>
<evidence type="ECO:0000256" key="6">
    <source>
        <dbReference type="RuleBase" id="RU003423"/>
    </source>
</evidence>
<dbReference type="Gene3D" id="2.40.50.100">
    <property type="match status" value="1"/>
</dbReference>
<dbReference type="Pfam" id="PF00364">
    <property type="entry name" value="Biotin_lipoyl"/>
    <property type="match status" value="1"/>
</dbReference>
<keyword evidence="3 6" id="KW-0808">Transferase</keyword>
<dbReference type="PANTHER" id="PTHR43178:SF5">
    <property type="entry name" value="LIPOAMIDE ACYLTRANSFERASE COMPONENT OF BRANCHED-CHAIN ALPHA-KETO ACID DEHYDROGENASE COMPLEX, MITOCHONDRIAL"/>
    <property type="match status" value="1"/>
</dbReference>
<dbReference type="InterPro" id="IPR036625">
    <property type="entry name" value="E3-bd_dom_sf"/>
</dbReference>
<protein>
    <recommendedName>
        <fullName evidence="6">Dihydrolipoamide acetyltransferase component of pyruvate dehydrogenase complex</fullName>
        <ecNumber evidence="6">2.3.1.-</ecNumber>
    </recommendedName>
</protein>
<dbReference type="FunFam" id="3.30.559.10:FF:000007">
    <property type="entry name" value="Dihydrolipoamide acetyltransferase component of pyruvate dehydrogenase complex"/>
    <property type="match status" value="1"/>
</dbReference>
<keyword evidence="4 6" id="KW-0450">Lipoyl</keyword>
<gene>
    <name evidence="9" type="ORF">SAMN05446037_103932</name>
</gene>
<evidence type="ECO:0000256" key="4">
    <source>
        <dbReference type="ARBA" id="ARBA00022823"/>
    </source>
</evidence>
<dbReference type="GO" id="GO:0016407">
    <property type="term" value="F:acetyltransferase activity"/>
    <property type="evidence" value="ECO:0007669"/>
    <property type="project" value="TreeGrafter"/>
</dbReference>
<organism evidence="9 10">
    <name type="scientific">Anaerovirgula multivorans</name>
    <dbReference type="NCBI Taxonomy" id="312168"/>
    <lineage>
        <taxon>Bacteria</taxon>
        <taxon>Bacillati</taxon>
        <taxon>Bacillota</taxon>
        <taxon>Clostridia</taxon>
        <taxon>Peptostreptococcales</taxon>
        <taxon>Natronincolaceae</taxon>
        <taxon>Anaerovirgula</taxon>
    </lineage>
</organism>
<dbReference type="PANTHER" id="PTHR43178">
    <property type="entry name" value="DIHYDROLIPOAMIDE ACETYLTRANSFERASE COMPONENT OF PYRUVATE DEHYDROGENASE COMPLEX"/>
    <property type="match status" value="1"/>
</dbReference>
<dbReference type="Pfam" id="PF00198">
    <property type="entry name" value="2-oxoacid_dh"/>
    <property type="match status" value="1"/>
</dbReference>
<dbReference type="InterPro" id="IPR000089">
    <property type="entry name" value="Biotin_lipoyl"/>
</dbReference>
<dbReference type="PROSITE" id="PS51826">
    <property type="entry name" value="PSBD"/>
    <property type="match status" value="1"/>
</dbReference>
<dbReference type="Gene3D" id="3.30.559.10">
    <property type="entry name" value="Chloramphenicol acetyltransferase-like domain"/>
    <property type="match status" value="1"/>
</dbReference>
<comment type="similarity">
    <text evidence="2 6">Belongs to the 2-oxoacid dehydrogenase family.</text>
</comment>
<dbReference type="SUPFAM" id="SSF51230">
    <property type="entry name" value="Single hybrid motif"/>
    <property type="match status" value="1"/>
</dbReference>
<dbReference type="AlphaFoldDB" id="A0A239JWA8"/>
<dbReference type="OrthoDB" id="9805770at2"/>
<evidence type="ECO:0000256" key="5">
    <source>
        <dbReference type="ARBA" id="ARBA00023315"/>
    </source>
</evidence>
<proteinExistence type="inferred from homology"/>
<dbReference type="InterPro" id="IPR023213">
    <property type="entry name" value="CAT-like_dom_sf"/>
</dbReference>
<evidence type="ECO:0000259" key="7">
    <source>
        <dbReference type="PROSITE" id="PS50968"/>
    </source>
</evidence>
<dbReference type="GO" id="GO:0031405">
    <property type="term" value="F:lipoic acid binding"/>
    <property type="evidence" value="ECO:0007669"/>
    <property type="project" value="TreeGrafter"/>
</dbReference>
<accession>A0A239JWA8</accession>
<dbReference type="InterPro" id="IPR004167">
    <property type="entry name" value="PSBD"/>
</dbReference>
<comment type="cofactor">
    <cofactor evidence="1 6">
        <name>(R)-lipoate</name>
        <dbReference type="ChEBI" id="CHEBI:83088"/>
    </cofactor>
</comment>
<dbReference type="RefSeq" id="WP_089285142.1">
    <property type="nucleotide sequence ID" value="NZ_FZOJ01000039.1"/>
</dbReference>
<dbReference type="Gene3D" id="4.10.320.10">
    <property type="entry name" value="E3-binding domain"/>
    <property type="match status" value="1"/>
</dbReference>
<dbReference type="EC" id="2.3.1.-" evidence="6"/>
<keyword evidence="10" id="KW-1185">Reference proteome</keyword>
<dbReference type="SUPFAM" id="SSF47005">
    <property type="entry name" value="Peripheral subunit-binding domain of 2-oxo acid dehydrogenase complex"/>
    <property type="match status" value="1"/>
</dbReference>